<feature type="transmembrane region" description="Helical" evidence="9">
    <location>
        <begin position="206"/>
        <end position="227"/>
    </location>
</feature>
<sequence length="424" mass="44611">MSADNVWLLVATALVIFMTPGVAFFYGGLVKAKSVVSMMMLSFGALGLITVLWVLYGYNMGQQLPSGIQHFVGNPFSDFGLLDNANGKGDYNIISMLFDGSFAIITVALVSGAIADRSRFWPWMIFAGLWGTVDYFVVKGWVWDTDGWIYNFGTTWLGEKLEGKDGVGALDWAGGTAVHINAGAAALALALVLGKRKVGFSKEEAVAHNVPLVLIGTAILWFGWFGFNAGYNGGTDAGAGLIAMNTLAAPAAAMIGWLLVEQLREGKPTAVGAAGGVVAGLVAITPACAHLNPVWAIVLGLLAGAICAIAIDLKYKLGFDDTLDVVGVHMVGGFIGCWFLGFFAEYAPGTDGVSKIDTGIFFGGGADQLITQVVCSIAVFLYSFITAAVIGLLIEKTIGFRAKEEDEIAGIDLALHGEGYNYGV</sequence>
<proteinExistence type="inferred from homology"/>
<dbReference type="GO" id="GO:0005886">
    <property type="term" value="C:plasma membrane"/>
    <property type="evidence" value="ECO:0007669"/>
    <property type="project" value="UniProtKB-SubCell"/>
</dbReference>
<reference evidence="11 12" key="1">
    <citation type="submission" date="2019-03" db="EMBL/GenBank/DDBJ databases">
        <authorList>
            <person name="Kim M.K.M."/>
        </authorList>
    </citation>
    <scope>NUCLEOTIDE SEQUENCE [LARGE SCALE GENOMIC DNA]</scope>
    <source>
        <strain evidence="11 12">18JY15-6</strain>
    </source>
</reference>
<dbReference type="Proteomes" id="UP000295453">
    <property type="component" value="Unassembled WGS sequence"/>
</dbReference>
<organism evidence="11 12">
    <name type="scientific">Nocardioides jejuensis</name>
    <dbReference type="NCBI Taxonomy" id="2502782"/>
    <lineage>
        <taxon>Bacteria</taxon>
        <taxon>Bacillati</taxon>
        <taxon>Actinomycetota</taxon>
        <taxon>Actinomycetes</taxon>
        <taxon>Propionibacteriales</taxon>
        <taxon>Nocardioidaceae</taxon>
        <taxon>Nocardioides</taxon>
    </lineage>
</organism>
<name>A0A4R1BX44_9ACTN</name>
<evidence type="ECO:0000313" key="12">
    <source>
        <dbReference type="Proteomes" id="UP000295453"/>
    </source>
</evidence>
<feature type="transmembrane region" description="Helical" evidence="9">
    <location>
        <begin position="6"/>
        <end position="26"/>
    </location>
</feature>
<evidence type="ECO:0000256" key="7">
    <source>
        <dbReference type="ARBA" id="ARBA00023177"/>
    </source>
</evidence>
<evidence type="ECO:0000256" key="5">
    <source>
        <dbReference type="ARBA" id="ARBA00022989"/>
    </source>
</evidence>
<dbReference type="InterPro" id="IPR029020">
    <property type="entry name" value="Ammonium/urea_transptr"/>
</dbReference>
<dbReference type="RefSeq" id="WP_131584684.1">
    <property type="nucleotide sequence ID" value="NZ_SJZJ01000022.1"/>
</dbReference>
<feature type="transmembrane region" description="Helical" evidence="9">
    <location>
        <begin position="293"/>
        <end position="313"/>
    </location>
</feature>
<evidence type="ECO:0000313" key="11">
    <source>
        <dbReference type="EMBL" id="TCJ22590.1"/>
    </source>
</evidence>
<keyword evidence="3 9" id="KW-0813">Transport</keyword>
<dbReference type="InterPro" id="IPR024041">
    <property type="entry name" value="NH4_transpt_AmtB-like_dom"/>
</dbReference>
<dbReference type="OrthoDB" id="9814202at2"/>
<dbReference type="AlphaFoldDB" id="A0A4R1BX44"/>
<dbReference type="PROSITE" id="PS01219">
    <property type="entry name" value="AMMONIUM_TRANSP"/>
    <property type="match status" value="1"/>
</dbReference>
<evidence type="ECO:0000256" key="6">
    <source>
        <dbReference type="ARBA" id="ARBA00023136"/>
    </source>
</evidence>
<evidence type="ECO:0000256" key="3">
    <source>
        <dbReference type="ARBA" id="ARBA00022448"/>
    </source>
</evidence>
<dbReference type="NCBIfam" id="TIGR00836">
    <property type="entry name" value="amt"/>
    <property type="match status" value="1"/>
</dbReference>
<dbReference type="Gene3D" id="1.10.3430.10">
    <property type="entry name" value="Ammonium transporter AmtB like domains"/>
    <property type="match status" value="1"/>
</dbReference>
<feature type="transmembrane region" description="Helical" evidence="9">
    <location>
        <begin position="325"/>
        <end position="344"/>
    </location>
</feature>
<feature type="domain" description="Ammonium transporter AmtB-like" evidence="10">
    <location>
        <begin position="6"/>
        <end position="418"/>
    </location>
</feature>
<dbReference type="InterPro" id="IPR018047">
    <property type="entry name" value="Ammonium_transpt_CS"/>
</dbReference>
<dbReference type="PANTHER" id="PTHR43029:SF10">
    <property type="entry name" value="AMMONIUM TRANSPORTER MEP2"/>
    <property type="match status" value="1"/>
</dbReference>
<keyword evidence="5 9" id="KW-1133">Transmembrane helix</keyword>
<dbReference type="GO" id="GO:0008519">
    <property type="term" value="F:ammonium channel activity"/>
    <property type="evidence" value="ECO:0007669"/>
    <property type="project" value="InterPro"/>
</dbReference>
<keyword evidence="6 9" id="KW-0472">Membrane</keyword>
<comment type="subcellular location">
    <subcellularLocation>
        <location evidence="9">Cell membrane</location>
        <topology evidence="9">Multi-pass membrane protein</topology>
    </subcellularLocation>
    <subcellularLocation>
        <location evidence="1">Membrane</location>
        <topology evidence="1">Multi-pass membrane protein</topology>
    </subcellularLocation>
</comment>
<keyword evidence="7 9" id="KW-0924">Ammonia transport</keyword>
<dbReference type="Pfam" id="PF00909">
    <property type="entry name" value="Ammonium_transp"/>
    <property type="match status" value="1"/>
</dbReference>
<evidence type="ECO:0000256" key="4">
    <source>
        <dbReference type="ARBA" id="ARBA00022692"/>
    </source>
</evidence>
<gene>
    <name evidence="11" type="ORF">EPD65_12665</name>
</gene>
<feature type="transmembrane region" description="Helical" evidence="9">
    <location>
        <begin position="269"/>
        <end position="287"/>
    </location>
</feature>
<dbReference type="SUPFAM" id="SSF111352">
    <property type="entry name" value="Ammonium transporter"/>
    <property type="match status" value="1"/>
</dbReference>
<dbReference type="InterPro" id="IPR001905">
    <property type="entry name" value="Ammonium_transpt"/>
</dbReference>
<protein>
    <recommendedName>
        <fullName evidence="8 9">Ammonium transporter</fullName>
    </recommendedName>
</protein>
<evidence type="ECO:0000256" key="1">
    <source>
        <dbReference type="ARBA" id="ARBA00004141"/>
    </source>
</evidence>
<feature type="transmembrane region" description="Helical" evidence="9">
    <location>
        <begin position="120"/>
        <end position="138"/>
    </location>
</feature>
<keyword evidence="4 9" id="KW-0812">Transmembrane</keyword>
<comment type="similarity">
    <text evidence="2 9">Belongs to the ammonia transporter channel (TC 1.A.11.2) family.</text>
</comment>
<evidence type="ECO:0000256" key="8">
    <source>
        <dbReference type="ARBA" id="ARBA00050025"/>
    </source>
</evidence>
<evidence type="ECO:0000259" key="10">
    <source>
        <dbReference type="Pfam" id="PF00909"/>
    </source>
</evidence>
<keyword evidence="12" id="KW-1185">Reference proteome</keyword>
<dbReference type="PANTHER" id="PTHR43029">
    <property type="entry name" value="AMMONIUM TRANSPORTER MEP2"/>
    <property type="match status" value="1"/>
</dbReference>
<feature type="transmembrane region" description="Helical" evidence="9">
    <location>
        <begin position="91"/>
        <end position="113"/>
    </location>
</feature>
<feature type="transmembrane region" description="Helical" evidence="9">
    <location>
        <begin position="172"/>
        <end position="194"/>
    </location>
</feature>
<feature type="transmembrane region" description="Helical" evidence="9">
    <location>
        <begin position="38"/>
        <end position="56"/>
    </location>
</feature>
<dbReference type="EMBL" id="SJZJ01000022">
    <property type="protein sequence ID" value="TCJ22590.1"/>
    <property type="molecule type" value="Genomic_DNA"/>
</dbReference>
<comment type="caution">
    <text evidence="11">The sequence shown here is derived from an EMBL/GenBank/DDBJ whole genome shotgun (WGS) entry which is preliminary data.</text>
</comment>
<feature type="transmembrane region" description="Helical" evidence="9">
    <location>
        <begin position="369"/>
        <end position="394"/>
    </location>
</feature>
<evidence type="ECO:0000256" key="9">
    <source>
        <dbReference type="RuleBase" id="RU362002"/>
    </source>
</evidence>
<evidence type="ECO:0000256" key="2">
    <source>
        <dbReference type="ARBA" id="ARBA00005887"/>
    </source>
</evidence>
<feature type="transmembrane region" description="Helical" evidence="9">
    <location>
        <begin position="239"/>
        <end position="260"/>
    </location>
</feature>
<accession>A0A4R1BX44</accession>